<gene>
    <name evidence="4" type="ORF">FMEXI_5038</name>
</gene>
<evidence type="ECO:0000259" key="3">
    <source>
        <dbReference type="PROSITE" id="PS51820"/>
    </source>
</evidence>
<dbReference type="Pfam" id="PF10528">
    <property type="entry name" value="GLEYA"/>
    <property type="match status" value="1"/>
</dbReference>
<keyword evidence="5" id="KW-1185">Reference proteome</keyword>
<dbReference type="Gene3D" id="2.60.120.1560">
    <property type="match status" value="1"/>
</dbReference>
<feature type="domain" description="PA14" evidence="3">
    <location>
        <begin position="186"/>
        <end position="350"/>
    </location>
</feature>
<name>A0A8H5J3D4_9HYPO</name>
<evidence type="ECO:0000313" key="5">
    <source>
        <dbReference type="Proteomes" id="UP000522262"/>
    </source>
</evidence>
<dbReference type="InterPro" id="IPR018871">
    <property type="entry name" value="GLEYA_adhesin_domain"/>
</dbReference>
<feature type="chain" id="PRO_5034644702" evidence="2">
    <location>
        <begin position="20"/>
        <end position="360"/>
    </location>
</feature>
<evidence type="ECO:0000256" key="1">
    <source>
        <dbReference type="SAM" id="MobiDB-lite"/>
    </source>
</evidence>
<keyword evidence="2" id="KW-0732">Signal</keyword>
<proteinExistence type="predicted"/>
<feature type="compositionally biased region" description="Low complexity" evidence="1">
    <location>
        <begin position="50"/>
        <end position="116"/>
    </location>
</feature>
<dbReference type="Proteomes" id="UP000522262">
    <property type="component" value="Unassembled WGS sequence"/>
</dbReference>
<accession>A0A8H5J3D4</accession>
<evidence type="ECO:0000256" key="2">
    <source>
        <dbReference type="SAM" id="SignalP"/>
    </source>
</evidence>
<protein>
    <submittedName>
        <fullName evidence="4">Floculation FLO1</fullName>
    </submittedName>
</protein>
<dbReference type="PROSITE" id="PS51820">
    <property type="entry name" value="PA14"/>
    <property type="match status" value="1"/>
</dbReference>
<reference evidence="4 5" key="1">
    <citation type="submission" date="2020-05" db="EMBL/GenBank/DDBJ databases">
        <title>Identification and distribution of gene clusters putatively required for synthesis of sphingolipid metabolism inhibitors in phylogenetically diverse species of the filamentous fungus Fusarium.</title>
        <authorList>
            <person name="Kim H.-S."/>
            <person name="Busman M."/>
            <person name="Brown D.W."/>
            <person name="Divon H."/>
            <person name="Uhlig S."/>
            <person name="Proctor R.H."/>
        </authorList>
    </citation>
    <scope>NUCLEOTIDE SEQUENCE [LARGE SCALE GENOMIC DNA]</scope>
    <source>
        <strain evidence="4 5">NRRL 53147</strain>
    </source>
</reference>
<organism evidence="4 5">
    <name type="scientific">Fusarium mexicanum</name>
    <dbReference type="NCBI Taxonomy" id="751941"/>
    <lineage>
        <taxon>Eukaryota</taxon>
        <taxon>Fungi</taxon>
        <taxon>Dikarya</taxon>
        <taxon>Ascomycota</taxon>
        <taxon>Pezizomycotina</taxon>
        <taxon>Sordariomycetes</taxon>
        <taxon>Hypocreomycetidae</taxon>
        <taxon>Hypocreales</taxon>
        <taxon>Nectriaceae</taxon>
        <taxon>Fusarium</taxon>
        <taxon>Fusarium fujikuroi species complex</taxon>
    </lineage>
</organism>
<dbReference type="EMBL" id="JAAOAM010000104">
    <property type="protein sequence ID" value="KAF5547712.1"/>
    <property type="molecule type" value="Genomic_DNA"/>
</dbReference>
<dbReference type="AlphaFoldDB" id="A0A8H5J3D4"/>
<evidence type="ECO:0000313" key="4">
    <source>
        <dbReference type="EMBL" id="KAF5547712.1"/>
    </source>
</evidence>
<dbReference type="SUPFAM" id="SSF56988">
    <property type="entry name" value="Anthrax protective antigen"/>
    <property type="match status" value="1"/>
</dbReference>
<feature type="region of interest" description="Disordered" evidence="1">
    <location>
        <begin position="46"/>
        <end position="116"/>
    </location>
</feature>
<feature type="signal peptide" evidence="2">
    <location>
        <begin position="1"/>
        <end position="19"/>
    </location>
</feature>
<comment type="caution">
    <text evidence="4">The sequence shown here is derived from an EMBL/GenBank/DDBJ whole genome shotgun (WGS) entry which is preliminary data.</text>
</comment>
<dbReference type="InterPro" id="IPR037524">
    <property type="entry name" value="PA14/GLEYA"/>
</dbReference>
<sequence length="360" mass="37924">MRASQTLIALSGVLGLAQAGPCKPHPSASVVSSTVVIESASSTATIPQPTTTAVETSTVETLSTDEPTTTAAETSTIETLSTDEPTSTETTAPSTTAAVETSTSETLSTDEPTSTEIKVTTTTDAVETSATSATTDIPVPTPCAIEPGCQAAGFNVDYYKNVFERGYGNDEMSVPPSYYITDDLTPLDSSVTSETYFPQDYMQDLAGYAQIFPDSAYAGKAWYVGYHRTLAGGIKVDGNNFTLVYTGYYQAPETGTYELCVTADNANTLYFGQGNAFECGTGETDPNAPALVLTATGYHFNNPTQCGHVDLIAGRHYPVRNVMGNKNAVSAFEFSVTTPSGSKTHDFEGQAFPVACGKKN</sequence>